<dbReference type="RefSeq" id="WP_224612001.1">
    <property type="nucleotide sequence ID" value="NZ_JAIQXV010000022.1"/>
</dbReference>
<sequence length="179" mass="20085">MSRIPDSGVYAVENTITGQIYVGSSVNLDQRLATHRSSINTGHWDNKLLQRDAKAYGPEAFRFVILQRTSDVAELEYLERMWAQRLNALGADGYNPGKVSKYARIFEPTAEQIAIFEERFLLVTAEYTDDREAARALEVHGVKRPTGGARWSTQKVRSIRAQLAQRHQEGMSSSSEAPA</sequence>
<evidence type="ECO:0000259" key="1">
    <source>
        <dbReference type="PROSITE" id="PS50164"/>
    </source>
</evidence>
<comment type="caution">
    <text evidence="2">The sequence shown here is derived from an EMBL/GenBank/DDBJ whole genome shotgun (WGS) entry which is preliminary data.</text>
</comment>
<reference evidence="3" key="1">
    <citation type="journal article" date="2019" name="Int. J. Syst. Evol. Microbiol.">
        <title>The Global Catalogue of Microorganisms (GCM) 10K type strain sequencing project: providing services to taxonomists for standard genome sequencing and annotation.</title>
        <authorList>
            <consortium name="The Broad Institute Genomics Platform"/>
            <consortium name="The Broad Institute Genome Sequencing Center for Infectious Disease"/>
            <person name="Wu L."/>
            <person name="Ma J."/>
        </authorList>
    </citation>
    <scope>NUCLEOTIDE SEQUENCE [LARGE SCALE GENOMIC DNA]</scope>
    <source>
        <strain evidence="3">CCUG 63830</strain>
    </source>
</reference>
<dbReference type="SMART" id="SM00465">
    <property type="entry name" value="GIYc"/>
    <property type="match status" value="1"/>
</dbReference>
<evidence type="ECO:0000313" key="3">
    <source>
        <dbReference type="Proteomes" id="UP001596317"/>
    </source>
</evidence>
<dbReference type="Pfam" id="PF01541">
    <property type="entry name" value="GIY-YIG"/>
    <property type="match status" value="1"/>
</dbReference>
<dbReference type="EMBL" id="JBHSWB010000002">
    <property type="protein sequence ID" value="MFC6663074.1"/>
    <property type="molecule type" value="Genomic_DNA"/>
</dbReference>
<dbReference type="Proteomes" id="UP001596317">
    <property type="component" value="Unassembled WGS sequence"/>
</dbReference>
<evidence type="ECO:0000313" key="2">
    <source>
        <dbReference type="EMBL" id="MFC6663074.1"/>
    </source>
</evidence>
<dbReference type="InterPro" id="IPR000305">
    <property type="entry name" value="GIY-YIG_endonuc"/>
</dbReference>
<dbReference type="SUPFAM" id="SSF82771">
    <property type="entry name" value="GIY-YIG endonuclease"/>
    <property type="match status" value="1"/>
</dbReference>
<accession>A0ABW1ZRG2</accession>
<dbReference type="NCBIfam" id="TIGR01453">
    <property type="entry name" value="grpIintron_endo"/>
    <property type="match status" value="1"/>
</dbReference>
<organism evidence="2 3">
    <name type="scientific">Deinococcus multiflagellatus</name>
    <dbReference type="NCBI Taxonomy" id="1656887"/>
    <lineage>
        <taxon>Bacteria</taxon>
        <taxon>Thermotogati</taxon>
        <taxon>Deinococcota</taxon>
        <taxon>Deinococci</taxon>
        <taxon>Deinococcales</taxon>
        <taxon>Deinococcaceae</taxon>
        <taxon>Deinococcus</taxon>
    </lineage>
</organism>
<proteinExistence type="predicted"/>
<feature type="domain" description="GIY-YIG" evidence="1">
    <location>
        <begin position="5"/>
        <end position="100"/>
    </location>
</feature>
<dbReference type="Gene3D" id="3.40.1440.10">
    <property type="entry name" value="GIY-YIG endonuclease"/>
    <property type="match status" value="1"/>
</dbReference>
<keyword evidence="3" id="KW-1185">Reference proteome</keyword>
<protein>
    <submittedName>
        <fullName evidence="2">GIY-YIG nuclease family protein</fullName>
    </submittedName>
</protein>
<dbReference type="InterPro" id="IPR006350">
    <property type="entry name" value="Intron_endoG1"/>
</dbReference>
<dbReference type="PROSITE" id="PS50164">
    <property type="entry name" value="GIY_YIG"/>
    <property type="match status" value="1"/>
</dbReference>
<name>A0ABW1ZRG2_9DEIO</name>
<gene>
    <name evidence="2" type="ORF">ACFP90_23805</name>
</gene>
<dbReference type="InterPro" id="IPR035901">
    <property type="entry name" value="GIY-YIG_endonuc_sf"/>
</dbReference>